<gene>
    <name evidence="2" type="ORF">EYF80_008154</name>
</gene>
<name>A0A4Z2IW19_9TELE</name>
<dbReference type="Proteomes" id="UP000314294">
    <property type="component" value="Unassembled WGS sequence"/>
</dbReference>
<evidence type="ECO:0000313" key="3">
    <source>
        <dbReference type="Proteomes" id="UP000314294"/>
    </source>
</evidence>
<sequence length="95" mass="10813">MSTCVEKRTGLNTVGGREGDEVKIERRRASPAKDKQREKEERLVEKKTPNVILHSLHGVEGRRERGGEKRGRSGGSEREEEEEEEKRRECGGLRG</sequence>
<accession>A0A4Z2IW19</accession>
<proteinExistence type="predicted"/>
<evidence type="ECO:0000313" key="2">
    <source>
        <dbReference type="EMBL" id="TNN81708.1"/>
    </source>
</evidence>
<dbReference type="AlphaFoldDB" id="A0A4Z2IW19"/>
<evidence type="ECO:0000256" key="1">
    <source>
        <dbReference type="SAM" id="MobiDB-lite"/>
    </source>
</evidence>
<comment type="caution">
    <text evidence="2">The sequence shown here is derived from an EMBL/GenBank/DDBJ whole genome shotgun (WGS) entry which is preliminary data.</text>
</comment>
<feature type="compositionally biased region" description="Basic and acidic residues" evidence="1">
    <location>
        <begin position="85"/>
        <end position="95"/>
    </location>
</feature>
<reference evidence="2 3" key="1">
    <citation type="submission" date="2019-03" db="EMBL/GenBank/DDBJ databases">
        <title>First draft genome of Liparis tanakae, snailfish: a comprehensive survey of snailfish specific genes.</title>
        <authorList>
            <person name="Kim W."/>
            <person name="Song I."/>
            <person name="Jeong J.-H."/>
            <person name="Kim D."/>
            <person name="Kim S."/>
            <person name="Ryu S."/>
            <person name="Song J.Y."/>
            <person name="Lee S.K."/>
        </authorList>
    </citation>
    <scope>NUCLEOTIDE SEQUENCE [LARGE SCALE GENOMIC DNA]</scope>
    <source>
        <tissue evidence="2">Muscle</tissue>
    </source>
</reference>
<organism evidence="2 3">
    <name type="scientific">Liparis tanakae</name>
    <name type="common">Tanaka's snailfish</name>
    <dbReference type="NCBI Taxonomy" id="230148"/>
    <lineage>
        <taxon>Eukaryota</taxon>
        <taxon>Metazoa</taxon>
        <taxon>Chordata</taxon>
        <taxon>Craniata</taxon>
        <taxon>Vertebrata</taxon>
        <taxon>Euteleostomi</taxon>
        <taxon>Actinopterygii</taxon>
        <taxon>Neopterygii</taxon>
        <taxon>Teleostei</taxon>
        <taxon>Neoteleostei</taxon>
        <taxon>Acanthomorphata</taxon>
        <taxon>Eupercaria</taxon>
        <taxon>Perciformes</taxon>
        <taxon>Cottioidei</taxon>
        <taxon>Cottales</taxon>
        <taxon>Liparidae</taxon>
        <taxon>Liparis</taxon>
    </lineage>
</organism>
<keyword evidence="3" id="KW-1185">Reference proteome</keyword>
<protein>
    <submittedName>
        <fullName evidence="2">Uncharacterized protein</fullName>
    </submittedName>
</protein>
<dbReference type="EMBL" id="SRLO01000045">
    <property type="protein sequence ID" value="TNN81708.1"/>
    <property type="molecule type" value="Genomic_DNA"/>
</dbReference>
<feature type="region of interest" description="Disordered" evidence="1">
    <location>
        <begin position="1"/>
        <end position="95"/>
    </location>
</feature>
<feature type="compositionally biased region" description="Basic and acidic residues" evidence="1">
    <location>
        <begin position="57"/>
        <end position="77"/>
    </location>
</feature>
<feature type="compositionally biased region" description="Basic and acidic residues" evidence="1">
    <location>
        <begin position="17"/>
        <end position="48"/>
    </location>
</feature>